<dbReference type="CDD" id="cd04900">
    <property type="entry name" value="ACT_UUR-like_1"/>
    <property type="match status" value="1"/>
</dbReference>
<dbReference type="PIRSF" id="PIRSF006288">
    <property type="entry name" value="PII_uridyltransf"/>
    <property type="match status" value="1"/>
</dbReference>
<keyword evidence="1 7" id="KW-0808">Transferase</keyword>
<dbReference type="CDD" id="cd00077">
    <property type="entry name" value="HDc"/>
    <property type="match status" value="1"/>
</dbReference>
<dbReference type="EC" id="2.7.7.59" evidence="7"/>
<evidence type="ECO:0000313" key="10">
    <source>
        <dbReference type="EMBL" id="RAI03447.1"/>
    </source>
</evidence>
<comment type="activity regulation">
    <text evidence="7">Uridylyltransferase (UTase) activity is inhibited by glutamine, while glutamine activates uridylyl-removing (UR) activity.</text>
</comment>
<dbReference type="InterPro" id="IPR043519">
    <property type="entry name" value="NT_sf"/>
</dbReference>
<dbReference type="PANTHER" id="PTHR47320:SF1">
    <property type="entry name" value="BIFUNCTIONAL URIDYLYLTRANSFERASE_URIDYLYL-REMOVING ENZYME"/>
    <property type="match status" value="1"/>
</dbReference>
<dbReference type="InterPro" id="IPR013546">
    <property type="entry name" value="PII_UdlTrfase/GS_AdlTrfase"/>
</dbReference>
<reference evidence="10 11" key="1">
    <citation type="submission" date="2018-05" db="EMBL/GenBank/DDBJ databases">
        <title>Acuticoccus sediminis sp. nov., isolated from deep-sea sediment of Indian Ocean.</title>
        <authorList>
            <person name="Liu X."/>
            <person name="Lai Q."/>
            <person name="Du Y."/>
            <person name="Sun F."/>
            <person name="Zhang X."/>
            <person name="Wang S."/>
            <person name="Shao Z."/>
        </authorList>
    </citation>
    <scope>NUCLEOTIDE SEQUENCE [LARGE SCALE GENOMIC DNA]</scope>
    <source>
        <strain evidence="10 11">PTG4-2</strain>
    </source>
</reference>
<dbReference type="SMART" id="SM00471">
    <property type="entry name" value="HDc"/>
    <property type="match status" value="1"/>
</dbReference>
<comment type="catalytic activity">
    <reaction evidence="7">
        <text>[protein-PII]-L-tyrosine + UTP = [protein-PII]-uridylyl-L-tyrosine + diphosphate</text>
        <dbReference type="Rhea" id="RHEA:13673"/>
        <dbReference type="Rhea" id="RHEA-COMP:12147"/>
        <dbReference type="Rhea" id="RHEA-COMP:12148"/>
        <dbReference type="ChEBI" id="CHEBI:33019"/>
        <dbReference type="ChEBI" id="CHEBI:46398"/>
        <dbReference type="ChEBI" id="CHEBI:46858"/>
        <dbReference type="ChEBI" id="CHEBI:90602"/>
        <dbReference type="EC" id="2.7.7.59"/>
    </reaction>
</comment>
<dbReference type="Pfam" id="PF01909">
    <property type="entry name" value="NTP_transf_2"/>
    <property type="match status" value="1"/>
</dbReference>
<dbReference type="CDD" id="cd05401">
    <property type="entry name" value="NT_GlnE_GlnD_like"/>
    <property type="match status" value="1"/>
</dbReference>
<evidence type="ECO:0000256" key="3">
    <source>
        <dbReference type="ARBA" id="ARBA00022737"/>
    </source>
</evidence>
<dbReference type="InterPro" id="IPR010043">
    <property type="entry name" value="UTase/UR"/>
</dbReference>
<dbReference type="PROSITE" id="PS51831">
    <property type="entry name" value="HD"/>
    <property type="match status" value="1"/>
</dbReference>
<dbReference type="EMBL" id="QHHQ01000001">
    <property type="protein sequence ID" value="RAI03447.1"/>
    <property type="molecule type" value="Genomic_DNA"/>
</dbReference>
<dbReference type="InterPro" id="IPR006674">
    <property type="entry name" value="HD_domain"/>
</dbReference>
<keyword evidence="5 7" id="KW-0460">Magnesium</keyword>
<dbReference type="GO" id="GO:0006808">
    <property type="term" value="P:regulation of nitrogen utilization"/>
    <property type="evidence" value="ECO:0007669"/>
    <property type="project" value="UniProtKB-UniRule"/>
</dbReference>
<evidence type="ECO:0000259" key="8">
    <source>
        <dbReference type="PROSITE" id="PS51671"/>
    </source>
</evidence>
<comment type="caution">
    <text evidence="7">Lacks conserved residue(s) required for the propagation of feature annotation.</text>
</comment>
<dbReference type="SUPFAM" id="SSF81891">
    <property type="entry name" value="Poly A polymerase C-terminal region-like"/>
    <property type="match status" value="1"/>
</dbReference>
<organism evidence="10 11">
    <name type="scientific">Acuticoccus sediminis</name>
    <dbReference type="NCBI Taxonomy" id="2184697"/>
    <lineage>
        <taxon>Bacteria</taxon>
        <taxon>Pseudomonadati</taxon>
        <taxon>Pseudomonadota</taxon>
        <taxon>Alphaproteobacteria</taxon>
        <taxon>Hyphomicrobiales</taxon>
        <taxon>Amorphaceae</taxon>
        <taxon>Acuticoccus</taxon>
    </lineage>
</organism>
<sequence length="917" mass="102571">MIAAVPPTPEALAADLERIFLDSGENFSRARPGILSRLKEARAEALKACSDALETTKSGVKAAKVLANGQDAVIQAFYRFTAEHVYPTANRSVAEKLAVIATGGYGRGLLAPGSDIDLLFLYPYRPTPWTESMVETMLYMMWDLGLKVGHAARSIDECIKLARGDVTIRTALLECRLIEGDENLAEQLYQRFDQAVVRGTGKKFIAAKLAERDERHRRQGQTRYLVEPNVKEGKGGLRDLQTLFWIAKYFYRVRSEAELVGKGVFSAKDYRLFRKCDDFLWSVRCHLHFLTGRAEERLTFDLQREIAQRLGYSPRPGLSDVERFMKHYFLVAKDVGDLTRILCAGLEAQHAVQPMGLSRMMRSLTGASTRILDENFAAEHDRVVLSNPNAFTQDPVNMLRVFAIADAHNLRLHPDLLFQMRRSLKLINADVRMNEEANRIFVDLLCDSQDPETLLRLMNETGVLGAFVPDFGKVVAMMQFNMYHSYTVDEHLIRTVGLLSRIERGRMEQDHPLASHLISTVHNRRALYIAVFLHDIAKGRPKDHSVEGARIARRLGPRFGLSAAETELVAWLIEEHLTMSITGQSRDLSDSKTIEDFAAKVQSFERLKLLEVLTEADIAAVGPNVWNGWKSTLLHTLFDETESVIAARHTRRPREAKIAASKDAFAEKAAGILTPAQRDEWLQMHAGPYWIRVSADDALYHARLWAKTKPDDVTIGCRVIDSTTTELTLLSPDYPNLLTVVASACAAVQASVRSAEIFTTNDAMALDVFHIRPMSDDPSDETARADRISQLVRDALSGRAPVPRPSDRPLRQVRQKAFHHPTDVIVANDWSKGYTAIEVSGLDRPGLFRDLADALLALNLNVRSAQLATFGERVVDVFYVTGPEGGQVTDPELRARIVEDVRQAYDNSPFSAALTAA</sequence>
<protein>
    <recommendedName>
        <fullName evidence="7">Bifunctional uridylyltransferase/uridylyl-removing enzyme</fullName>
        <shortName evidence="7">UTase/UR</shortName>
    </recommendedName>
    <alternativeName>
        <fullName evidence="7">Bifunctional [protein-PII] modification enzyme</fullName>
    </alternativeName>
    <alternativeName>
        <fullName evidence="7">Bifunctional nitrogen sensor protein</fullName>
    </alternativeName>
    <domain>
        <recommendedName>
            <fullName evidence="7">[Protein-PII] uridylyltransferase</fullName>
            <shortName evidence="7">PII uridylyltransferase</shortName>
            <shortName evidence="7">UTase</shortName>
            <ecNumber evidence="7">2.7.7.59</ecNumber>
        </recommendedName>
    </domain>
    <domain>
        <recommendedName>
            <fullName evidence="7">[Protein-PII]-UMP uridylyl-removing enzyme</fullName>
            <shortName evidence="7">UR</shortName>
            <ecNumber evidence="7">3.1.4.-</ecNumber>
        </recommendedName>
    </domain>
</protein>
<comment type="domain">
    <text evidence="7">Has four distinct domains: an N-terminal nucleotidyltransferase (NT) domain responsible for UTase activity, a central HD domain that encodes UR activity, and two C-terminal ACT domains that seem to have a role in glutamine sensing.</text>
</comment>
<dbReference type="InterPro" id="IPR002934">
    <property type="entry name" value="Polymerase_NTP_transf_dom"/>
</dbReference>
<dbReference type="EC" id="3.1.4.-" evidence="7"/>
<name>A0A8B2NTB3_9HYPH</name>
<dbReference type="SUPFAM" id="SSF81301">
    <property type="entry name" value="Nucleotidyltransferase"/>
    <property type="match status" value="1"/>
</dbReference>
<dbReference type="Pfam" id="PF08335">
    <property type="entry name" value="GlnD_UR_UTase"/>
    <property type="match status" value="1"/>
</dbReference>
<comment type="catalytic activity">
    <reaction evidence="7">
        <text>[protein-PII]-uridylyl-L-tyrosine + H2O = [protein-PII]-L-tyrosine + UMP + H(+)</text>
        <dbReference type="Rhea" id="RHEA:48600"/>
        <dbReference type="Rhea" id="RHEA-COMP:12147"/>
        <dbReference type="Rhea" id="RHEA-COMP:12148"/>
        <dbReference type="ChEBI" id="CHEBI:15377"/>
        <dbReference type="ChEBI" id="CHEBI:15378"/>
        <dbReference type="ChEBI" id="CHEBI:46858"/>
        <dbReference type="ChEBI" id="CHEBI:57865"/>
        <dbReference type="ChEBI" id="CHEBI:90602"/>
    </reaction>
</comment>
<feature type="domain" description="ACT" evidence="8">
    <location>
        <begin position="726"/>
        <end position="807"/>
    </location>
</feature>
<dbReference type="SUPFAM" id="SSF55021">
    <property type="entry name" value="ACT-like"/>
    <property type="match status" value="2"/>
</dbReference>
<keyword evidence="11" id="KW-1185">Reference proteome</keyword>
<gene>
    <name evidence="7" type="primary">glnD</name>
    <name evidence="10" type="ORF">DLJ53_02765</name>
</gene>
<feature type="domain" description="HD" evidence="9">
    <location>
        <begin position="488"/>
        <end position="610"/>
    </location>
</feature>
<keyword evidence="3" id="KW-0677">Repeat</keyword>
<comment type="caution">
    <text evidence="10">The sequence shown here is derived from an EMBL/GenBank/DDBJ whole genome shotgun (WGS) entry which is preliminary data.</text>
</comment>
<keyword evidence="4 7" id="KW-0378">Hydrolase</keyword>
<evidence type="ECO:0000256" key="6">
    <source>
        <dbReference type="ARBA" id="ARBA00023268"/>
    </source>
</evidence>
<comment type="similarity">
    <text evidence="7">Belongs to the GlnD family.</text>
</comment>
<dbReference type="AlphaFoldDB" id="A0A8B2NTB3"/>
<dbReference type="RefSeq" id="WP_111342146.1">
    <property type="nucleotide sequence ID" value="NZ_JAIWKD010000001.1"/>
</dbReference>
<evidence type="ECO:0000256" key="4">
    <source>
        <dbReference type="ARBA" id="ARBA00022801"/>
    </source>
</evidence>
<dbReference type="Proteomes" id="UP000249590">
    <property type="component" value="Unassembled WGS sequence"/>
</dbReference>
<dbReference type="PANTHER" id="PTHR47320">
    <property type="entry name" value="BIFUNCTIONAL URIDYLYLTRANSFERASE/URIDYLYL-REMOVING ENZYME"/>
    <property type="match status" value="1"/>
</dbReference>
<dbReference type="SUPFAM" id="SSF81593">
    <property type="entry name" value="Nucleotidyltransferase substrate binding subunit/domain"/>
    <property type="match status" value="1"/>
</dbReference>
<proteinExistence type="inferred from homology"/>
<evidence type="ECO:0000313" key="11">
    <source>
        <dbReference type="Proteomes" id="UP000249590"/>
    </source>
</evidence>
<comment type="function">
    <text evidence="7">Modifies, by uridylylation and deuridylylation, the PII regulatory proteins (GlnB and homologs), in response to the nitrogen status of the cell that GlnD senses through the glutamine level. Under low glutamine levels, catalyzes the conversion of the PII proteins and UTP to PII-UMP and PPi, while under higher glutamine levels, GlnD hydrolyzes PII-UMP to PII and UMP (deuridylylation). Thus, controls uridylylation state and activity of the PII proteins, and plays an important role in the regulation of nitrogen metabolism.</text>
</comment>
<dbReference type="NCBIfam" id="NF003467">
    <property type="entry name" value="PRK05092.1"/>
    <property type="match status" value="1"/>
</dbReference>
<evidence type="ECO:0000259" key="9">
    <source>
        <dbReference type="PROSITE" id="PS51831"/>
    </source>
</evidence>
<dbReference type="PROSITE" id="PS51671">
    <property type="entry name" value="ACT"/>
    <property type="match status" value="2"/>
</dbReference>
<evidence type="ECO:0000256" key="2">
    <source>
        <dbReference type="ARBA" id="ARBA00022695"/>
    </source>
</evidence>
<dbReference type="OrthoDB" id="9758038at2"/>
<dbReference type="Pfam" id="PF01842">
    <property type="entry name" value="ACT"/>
    <property type="match status" value="1"/>
</dbReference>
<dbReference type="InterPro" id="IPR045865">
    <property type="entry name" value="ACT-like_dom_sf"/>
</dbReference>
<keyword evidence="6 7" id="KW-0511">Multifunctional enzyme</keyword>
<dbReference type="Gene3D" id="3.30.460.10">
    <property type="entry name" value="Beta Polymerase, domain 2"/>
    <property type="match status" value="1"/>
</dbReference>
<keyword evidence="2 7" id="KW-0548">Nucleotidyltransferase</keyword>
<accession>A0A8B2NTB3</accession>
<comment type="cofactor">
    <cofactor evidence="7">
        <name>Mg(2+)</name>
        <dbReference type="ChEBI" id="CHEBI:18420"/>
    </cofactor>
</comment>
<dbReference type="GO" id="GO:0008773">
    <property type="term" value="F:[protein-PII] uridylyltransferase activity"/>
    <property type="evidence" value="ECO:0007669"/>
    <property type="project" value="UniProtKB-UniRule"/>
</dbReference>
<dbReference type="NCBIfam" id="TIGR01693">
    <property type="entry name" value="UTase_glnD"/>
    <property type="match status" value="1"/>
</dbReference>
<dbReference type="GO" id="GO:0008081">
    <property type="term" value="F:phosphoric diester hydrolase activity"/>
    <property type="evidence" value="ECO:0007669"/>
    <property type="project" value="UniProtKB-UniRule"/>
</dbReference>
<evidence type="ECO:0000256" key="1">
    <source>
        <dbReference type="ARBA" id="ARBA00022679"/>
    </source>
</evidence>
<dbReference type="HAMAP" id="MF_00277">
    <property type="entry name" value="PII_uridylyl_transf"/>
    <property type="match status" value="1"/>
</dbReference>
<dbReference type="InterPro" id="IPR002912">
    <property type="entry name" value="ACT_dom"/>
</dbReference>
<evidence type="ECO:0000256" key="7">
    <source>
        <dbReference type="HAMAP-Rule" id="MF_00277"/>
    </source>
</evidence>
<dbReference type="Pfam" id="PF01966">
    <property type="entry name" value="HD"/>
    <property type="match status" value="1"/>
</dbReference>
<dbReference type="InterPro" id="IPR003607">
    <property type="entry name" value="HD/PDEase_dom"/>
</dbReference>
<evidence type="ECO:0000256" key="5">
    <source>
        <dbReference type="ARBA" id="ARBA00022842"/>
    </source>
</evidence>
<dbReference type="Gene3D" id="3.30.70.260">
    <property type="match status" value="1"/>
</dbReference>
<feature type="region of interest" description="Uridylyltransferase" evidence="7">
    <location>
        <begin position="1"/>
        <end position="371"/>
    </location>
</feature>
<feature type="domain" description="ACT" evidence="8">
    <location>
        <begin position="836"/>
        <end position="917"/>
    </location>
</feature>
<dbReference type="Gene3D" id="1.10.3090.10">
    <property type="entry name" value="cca-adding enzyme, domain 2"/>
    <property type="match status" value="1"/>
</dbReference>